<dbReference type="EMBL" id="FOEC01000029">
    <property type="protein sequence ID" value="SEP04835.1"/>
    <property type="molecule type" value="Genomic_DNA"/>
</dbReference>
<dbReference type="Gene3D" id="3.40.1350.10">
    <property type="match status" value="1"/>
</dbReference>
<gene>
    <name evidence="5" type="ORF">SAMN02910314_02018</name>
</gene>
<evidence type="ECO:0000256" key="1">
    <source>
        <dbReference type="ARBA" id="ARBA00001946"/>
    </source>
</evidence>
<dbReference type="GO" id="GO:0016788">
    <property type="term" value="F:hydrolase activity, acting on ester bonds"/>
    <property type="evidence" value="ECO:0007669"/>
    <property type="project" value="InterPro"/>
</dbReference>
<dbReference type="STRING" id="79604.AAY81_03975"/>
<name>A0A1H8UNP5_9ACTN</name>
<proteinExistence type="predicted"/>
<dbReference type="InterPro" id="IPR014883">
    <property type="entry name" value="VRR_NUC"/>
</dbReference>
<dbReference type="SMART" id="SM00990">
    <property type="entry name" value="VRR_NUC"/>
    <property type="match status" value="1"/>
</dbReference>
<dbReference type="GO" id="GO:0004518">
    <property type="term" value="F:nuclease activity"/>
    <property type="evidence" value="ECO:0007669"/>
    <property type="project" value="UniProtKB-KW"/>
</dbReference>
<dbReference type="GO" id="GO:0003676">
    <property type="term" value="F:nucleic acid binding"/>
    <property type="evidence" value="ECO:0007669"/>
    <property type="project" value="InterPro"/>
</dbReference>
<dbReference type="RefSeq" id="WP_169815792.1">
    <property type="nucleotide sequence ID" value="NZ_CP011402.1"/>
</dbReference>
<feature type="domain" description="VRR-NUC" evidence="4">
    <location>
        <begin position="1"/>
        <end position="98"/>
    </location>
</feature>
<keyword evidence="6" id="KW-1185">Reference proteome</keyword>
<sequence>MSEADEQKAVVEWCEWKRIPVYHIPNEAQRSPRTAAHLKKMGMRPGVPDLCIPVARGGKHGLYVEMKAGSNKPSDNQLRWLSILEEQGYEATVCWGADEAIAAIEAYMAAGVTRSA</sequence>
<organism evidence="5 6">
    <name type="scientific">Denitrobacterium detoxificans</name>
    <dbReference type="NCBI Taxonomy" id="79604"/>
    <lineage>
        <taxon>Bacteria</taxon>
        <taxon>Bacillati</taxon>
        <taxon>Actinomycetota</taxon>
        <taxon>Coriobacteriia</taxon>
        <taxon>Eggerthellales</taxon>
        <taxon>Eggerthellaceae</taxon>
        <taxon>Denitrobacterium</taxon>
    </lineage>
</organism>
<accession>A0A1H8UNP5</accession>
<evidence type="ECO:0000313" key="5">
    <source>
        <dbReference type="EMBL" id="SEP04835.1"/>
    </source>
</evidence>
<evidence type="ECO:0000256" key="2">
    <source>
        <dbReference type="ARBA" id="ARBA00022722"/>
    </source>
</evidence>
<reference evidence="6" key="1">
    <citation type="submission" date="2016-10" db="EMBL/GenBank/DDBJ databases">
        <authorList>
            <person name="Varghese N."/>
        </authorList>
    </citation>
    <scope>NUCLEOTIDE SEQUENCE [LARGE SCALE GENOMIC DNA]</scope>
    <source>
        <strain evidence="6">DSM 21843</strain>
    </source>
</reference>
<comment type="cofactor">
    <cofactor evidence="1">
        <name>Mg(2+)</name>
        <dbReference type="ChEBI" id="CHEBI:18420"/>
    </cofactor>
</comment>
<keyword evidence="3" id="KW-0378">Hydrolase</keyword>
<dbReference type="Proteomes" id="UP000182975">
    <property type="component" value="Unassembled WGS sequence"/>
</dbReference>
<dbReference type="Pfam" id="PF08774">
    <property type="entry name" value="VRR_NUC"/>
    <property type="match status" value="1"/>
</dbReference>
<dbReference type="AlphaFoldDB" id="A0A1H8UNP5"/>
<evidence type="ECO:0000259" key="4">
    <source>
        <dbReference type="SMART" id="SM00990"/>
    </source>
</evidence>
<evidence type="ECO:0000313" key="6">
    <source>
        <dbReference type="Proteomes" id="UP000182975"/>
    </source>
</evidence>
<evidence type="ECO:0000256" key="3">
    <source>
        <dbReference type="ARBA" id="ARBA00022801"/>
    </source>
</evidence>
<dbReference type="InterPro" id="IPR011856">
    <property type="entry name" value="tRNA_endonuc-like_dom_sf"/>
</dbReference>
<protein>
    <submittedName>
        <fullName evidence="5">VRR-NUC domain-containing protein</fullName>
    </submittedName>
</protein>
<keyword evidence="2" id="KW-0540">Nuclease</keyword>